<dbReference type="InterPro" id="IPR057558">
    <property type="entry name" value="Swc3_dom"/>
</dbReference>
<feature type="region of interest" description="Disordered" evidence="1">
    <location>
        <begin position="414"/>
        <end position="531"/>
    </location>
</feature>
<dbReference type="EMBL" id="AMWN01000001">
    <property type="protein sequence ID" value="EXJ96172.1"/>
    <property type="molecule type" value="Genomic_DNA"/>
</dbReference>
<dbReference type="eggNOG" id="ENOG502QWM7">
    <property type="taxonomic scope" value="Eukaryota"/>
</dbReference>
<dbReference type="AlphaFoldDB" id="W9YTE3"/>
<feature type="region of interest" description="Disordered" evidence="1">
    <location>
        <begin position="316"/>
        <end position="377"/>
    </location>
</feature>
<feature type="compositionally biased region" description="Pro residues" evidence="1">
    <location>
        <begin position="519"/>
        <end position="531"/>
    </location>
</feature>
<dbReference type="OrthoDB" id="5338195at2759"/>
<dbReference type="GO" id="GO:0000812">
    <property type="term" value="C:Swr1 complex"/>
    <property type="evidence" value="ECO:0007669"/>
    <property type="project" value="InterPro"/>
</dbReference>
<reference evidence="3 4" key="1">
    <citation type="submission" date="2013-03" db="EMBL/GenBank/DDBJ databases">
        <title>The Genome Sequence of Capronia coronata CBS 617.96.</title>
        <authorList>
            <consortium name="The Broad Institute Genomics Platform"/>
            <person name="Cuomo C."/>
            <person name="de Hoog S."/>
            <person name="Gorbushina A."/>
            <person name="Walker B."/>
            <person name="Young S.K."/>
            <person name="Zeng Q."/>
            <person name="Gargeya S."/>
            <person name="Fitzgerald M."/>
            <person name="Haas B."/>
            <person name="Abouelleil A."/>
            <person name="Allen A.W."/>
            <person name="Alvarado L."/>
            <person name="Arachchi H.M."/>
            <person name="Berlin A.M."/>
            <person name="Chapman S.B."/>
            <person name="Gainer-Dewar J."/>
            <person name="Goldberg J."/>
            <person name="Griggs A."/>
            <person name="Gujja S."/>
            <person name="Hansen M."/>
            <person name="Howarth C."/>
            <person name="Imamovic A."/>
            <person name="Ireland A."/>
            <person name="Larimer J."/>
            <person name="McCowan C."/>
            <person name="Murphy C."/>
            <person name="Pearson M."/>
            <person name="Poon T.W."/>
            <person name="Priest M."/>
            <person name="Roberts A."/>
            <person name="Saif S."/>
            <person name="Shea T."/>
            <person name="Sisk P."/>
            <person name="Sykes S."/>
            <person name="Wortman J."/>
            <person name="Nusbaum C."/>
            <person name="Birren B."/>
        </authorList>
    </citation>
    <scope>NUCLEOTIDE SEQUENCE [LARGE SCALE GENOMIC DNA]</scope>
    <source>
        <strain evidence="3 4">CBS 617.96</strain>
    </source>
</reference>
<feature type="compositionally biased region" description="Pro residues" evidence="1">
    <location>
        <begin position="448"/>
        <end position="467"/>
    </location>
</feature>
<feature type="compositionally biased region" description="Polar residues" evidence="1">
    <location>
        <begin position="253"/>
        <end position="263"/>
    </location>
</feature>
<dbReference type="PRINTS" id="PR01217">
    <property type="entry name" value="PRICHEXTENSN"/>
</dbReference>
<feature type="compositionally biased region" description="Basic and acidic residues" evidence="1">
    <location>
        <begin position="12"/>
        <end position="21"/>
    </location>
</feature>
<dbReference type="GO" id="GO:0140849">
    <property type="term" value="F:ATP-dependent H2AZ histone chaperone activity"/>
    <property type="evidence" value="ECO:0007669"/>
    <property type="project" value="InterPro"/>
</dbReference>
<evidence type="ECO:0000313" key="4">
    <source>
        <dbReference type="Proteomes" id="UP000019484"/>
    </source>
</evidence>
<accession>W9YTE3</accession>
<dbReference type="PANTHER" id="PTHR28108:SF1">
    <property type="entry name" value="SWR1-COMPLEX PROTEIN 3"/>
    <property type="match status" value="1"/>
</dbReference>
<feature type="compositionally biased region" description="Low complexity" evidence="1">
    <location>
        <begin position="66"/>
        <end position="78"/>
    </location>
</feature>
<evidence type="ECO:0000259" key="2">
    <source>
        <dbReference type="Pfam" id="PF24707"/>
    </source>
</evidence>
<gene>
    <name evidence="3" type="ORF">A1O1_01298</name>
</gene>
<feature type="compositionally biased region" description="Basic and acidic residues" evidence="1">
    <location>
        <begin position="414"/>
        <end position="423"/>
    </location>
</feature>
<organism evidence="3 4">
    <name type="scientific">Capronia coronata CBS 617.96</name>
    <dbReference type="NCBI Taxonomy" id="1182541"/>
    <lineage>
        <taxon>Eukaryota</taxon>
        <taxon>Fungi</taxon>
        <taxon>Dikarya</taxon>
        <taxon>Ascomycota</taxon>
        <taxon>Pezizomycotina</taxon>
        <taxon>Eurotiomycetes</taxon>
        <taxon>Chaetothyriomycetidae</taxon>
        <taxon>Chaetothyriales</taxon>
        <taxon>Herpotrichiellaceae</taxon>
        <taxon>Capronia</taxon>
    </lineage>
</organism>
<dbReference type="GeneID" id="19156200"/>
<evidence type="ECO:0000256" key="1">
    <source>
        <dbReference type="SAM" id="MobiDB-lite"/>
    </source>
</evidence>
<protein>
    <recommendedName>
        <fullName evidence="2">SWR1-complex protein 3 domain-containing protein</fullName>
    </recommendedName>
</protein>
<dbReference type="HOGENOM" id="CLU_013601_1_0_1"/>
<comment type="caution">
    <text evidence="3">The sequence shown here is derived from an EMBL/GenBank/DDBJ whole genome shotgun (WGS) entry which is preliminary data.</text>
</comment>
<feature type="compositionally biased region" description="Pro residues" evidence="1">
    <location>
        <begin position="476"/>
        <end position="487"/>
    </location>
</feature>
<name>W9YTE3_9EURO</name>
<feature type="compositionally biased region" description="Pro residues" evidence="1">
    <location>
        <begin position="269"/>
        <end position="278"/>
    </location>
</feature>
<dbReference type="Pfam" id="PF24707">
    <property type="entry name" value="Swc3"/>
    <property type="match status" value="1"/>
</dbReference>
<feature type="region of interest" description="Disordered" evidence="1">
    <location>
        <begin position="1"/>
        <end position="79"/>
    </location>
</feature>
<dbReference type="STRING" id="1182541.W9YTE3"/>
<feature type="compositionally biased region" description="Polar residues" evidence="1">
    <location>
        <begin position="316"/>
        <end position="334"/>
    </location>
</feature>
<dbReference type="InterPro" id="IPR037651">
    <property type="entry name" value="Swc3"/>
</dbReference>
<proteinExistence type="predicted"/>
<sequence length="705" mass="76456">MVDATPQKRKLPARDRRDGAAKRKPSSPGQTPVSNPSAPKQSTPTQSVEPRQKRKYTKRASLVRVSTPASISSPSTPAVEETLPTRLVANKPLPTLKHKQPTDLSLNEYQSIAESAVLSVSLYRSRMQWLVDGVFKKYWVKPVKRKGVVEAPANNPDVKSMHKLGNATVTIEPHIFDAVFYTVRDPSTPQPHHRHANQHTTKNMIPSPSPYGMYHSPSPFPRPGSHTPAPSAPQHPAPAAQAKAKAKAPDHLSQPNSHSQLTASHMGPLPQPTPPQSNTPPQHIAPQAIPPQPQPAQAGISPAPIKQEEIPQPVITSVRQSTSAPLAASQPRSSAPTPPEPAQTPVPNQKPSQPPGGRGSTTDPVIQMLAARAASDPQLKELMKIVATSKASAEQLKEFQAHIDEFNEVVRRQEAERVAKSQERLQNAPPTKPPGPTPTDVSKEAKPEPTPTVPLQLPHPPPAPATAPPSISNPAQAPPRQPPPPSAPGTLPGVMHTFSPQTMRPPHGPGTPLGGFMGYPPPPQPPPPRPEPIIKHIVLELTSTPSSNQSPCQDRWLFPEHAVLEIRYGGLEMVCSFLVERKGSDILSRQGVGSTGEDDNTMPMKWKAEQEYYQPVTMTIKAVNHRTIETIARAAKPLPIVQGYMKEVMEKKERAPVEYLAYQLPREGSQNAGAEPETTTFVDSGVELGNESYSEDDELKDVYGV</sequence>
<feature type="region of interest" description="Disordered" evidence="1">
    <location>
        <begin position="186"/>
        <end position="300"/>
    </location>
</feature>
<dbReference type="PANTHER" id="PTHR28108">
    <property type="entry name" value="SWR1-COMPLEX PROTEIN 3"/>
    <property type="match status" value="1"/>
</dbReference>
<keyword evidence="4" id="KW-1185">Reference proteome</keyword>
<feature type="domain" description="SWR1-complex protein 3" evidence="2">
    <location>
        <begin position="92"/>
        <end position="185"/>
    </location>
</feature>
<evidence type="ECO:0000313" key="3">
    <source>
        <dbReference type="EMBL" id="EXJ96172.1"/>
    </source>
</evidence>
<dbReference type="Proteomes" id="UP000019484">
    <property type="component" value="Unassembled WGS sequence"/>
</dbReference>
<dbReference type="RefSeq" id="XP_007720401.1">
    <property type="nucleotide sequence ID" value="XM_007722211.1"/>
</dbReference>
<feature type="compositionally biased region" description="Polar residues" evidence="1">
    <location>
        <begin position="27"/>
        <end position="49"/>
    </location>
</feature>